<evidence type="ECO:0000256" key="6">
    <source>
        <dbReference type="ARBA" id="ARBA00023157"/>
    </source>
</evidence>
<evidence type="ECO:0000256" key="4">
    <source>
        <dbReference type="ARBA" id="ARBA00022737"/>
    </source>
</evidence>
<sequence>PGVCDKPKFLEPIPNVNITAGRSVSLPCLVDHVGDNQVLWMHIDRQMLLSIDNNSVTLIPRFRVSHPDSRTWTLHIENVTPDDTGYYVCQVNMVPMINQVGFLQVVVSPEFLDSESSPSHVAMQEGGDVTLRCRAEGVPSPTITWKREDGLPFTIAARSSQGVSTYSNGIGMKENTIQSEELELRSVTRKDMGAYLCIASNRVPPSISKRIVLDVHFMPVITVPNQLFGAPAGSSITLECEVSAFPPAVQFWSFNGQMLINSSRHETQELRSEYTITMRLHLRYVSKADYGIYMCEAKNSLGQTESNLRLYG</sequence>
<keyword evidence="8" id="KW-0393">Immunoglobulin domain</keyword>
<dbReference type="InterPro" id="IPR013106">
    <property type="entry name" value="Ig_V-set"/>
</dbReference>
<reference evidence="10 11" key="1">
    <citation type="submission" date="2024-05" db="EMBL/GenBank/DDBJ databases">
        <authorList>
            <person name="Wallberg A."/>
        </authorList>
    </citation>
    <scope>NUCLEOTIDE SEQUENCE [LARGE SCALE GENOMIC DNA]</scope>
</reference>
<dbReference type="InterPro" id="IPR051170">
    <property type="entry name" value="Neural/epithelial_adhesion"/>
</dbReference>
<keyword evidence="7" id="KW-0325">Glycoprotein</keyword>
<accession>A0AAV2R743</accession>
<keyword evidence="5" id="KW-0472">Membrane</keyword>
<gene>
    <name evidence="10" type="ORF">MNOR_LOCUS20486</name>
</gene>
<dbReference type="AlphaFoldDB" id="A0AAV2R743"/>
<dbReference type="Gene3D" id="2.60.40.10">
    <property type="entry name" value="Immunoglobulins"/>
    <property type="match status" value="3"/>
</dbReference>
<dbReference type="InterPro" id="IPR007110">
    <property type="entry name" value="Ig-like_dom"/>
</dbReference>
<dbReference type="PANTHER" id="PTHR12231">
    <property type="entry name" value="CTX-RELATED TYPE I TRANSMEMBRANE PROTEIN"/>
    <property type="match status" value="1"/>
</dbReference>
<evidence type="ECO:0000313" key="11">
    <source>
        <dbReference type="Proteomes" id="UP001497623"/>
    </source>
</evidence>
<protein>
    <recommendedName>
        <fullName evidence="9">Ig-like domain-containing protein</fullName>
    </recommendedName>
</protein>
<evidence type="ECO:0000256" key="7">
    <source>
        <dbReference type="ARBA" id="ARBA00023180"/>
    </source>
</evidence>
<dbReference type="InterPro" id="IPR003599">
    <property type="entry name" value="Ig_sub"/>
</dbReference>
<feature type="non-terminal residue" evidence="10">
    <location>
        <position position="312"/>
    </location>
</feature>
<organism evidence="10 11">
    <name type="scientific">Meganyctiphanes norvegica</name>
    <name type="common">Northern krill</name>
    <name type="synonym">Thysanopoda norvegica</name>
    <dbReference type="NCBI Taxonomy" id="48144"/>
    <lineage>
        <taxon>Eukaryota</taxon>
        <taxon>Metazoa</taxon>
        <taxon>Ecdysozoa</taxon>
        <taxon>Arthropoda</taxon>
        <taxon>Crustacea</taxon>
        <taxon>Multicrustacea</taxon>
        <taxon>Malacostraca</taxon>
        <taxon>Eumalacostraca</taxon>
        <taxon>Eucarida</taxon>
        <taxon>Euphausiacea</taxon>
        <taxon>Euphausiidae</taxon>
        <taxon>Meganyctiphanes</taxon>
    </lineage>
</organism>
<evidence type="ECO:0000256" key="1">
    <source>
        <dbReference type="ARBA" id="ARBA00004236"/>
    </source>
</evidence>
<dbReference type="Pfam" id="PF13927">
    <property type="entry name" value="Ig_3"/>
    <property type="match status" value="3"/>
</dbReference>
<dbReference type="Proteomes" id="UP001497623">
    <property type="component" value="Unassembled WGS sequence"/>
</dbReference>
<keyword evidence="2" id="KW-1003">Cell membrane</keyword>
<comment type="caution">
    <text evidence="10">The sequence shown here is derived from an EMBL/GenBank/DDBJ whole genome shotgun (WGS) entry which is preliminary data.</text>
</comment>
<keyword evidence="3" id="KW-0732">Signal</keyword>
<keyword evidence="11" id="KW-1185">Reference proteome</keyword>
<evidence type="ECO:0000256" key="5">
    <source>
        <dbReference type="ARBA" id="ARBA00023136"/>
    </source>
</evidence>
<dbReference type="FunFam" id="2.60.40.10:FF:000328">
    <property type="entry name" value="CLUMA_CG000981, isoform A"/>
    <property type="match status" value="1"/>
</dbReference>
<dbReference type="SMART" id="SM00406">
    <property type="entry name" value="IGv"/>
    <property type="match status" value="3"/>
</dbReference>
<evidence type="ECO:0000256" key="8">
    <source>
        <dbReference type="ARBA" id="ARBA00023319"/>
    </source>
</evidence>
<dbReference type="SMART" id="SM00408">
    <property type="entry name" value="IGc2"/>
    <property type="match status" value="3"/>
</dbReference>
<dbReference type="CDD" id="cd00099">
    <property type="entry name" value="IgV"/>
    <property type="match status" value="1"/>
</dbReference>
<dbReference type="SUPFAM" id="SSF48726">
    <property type="entry name" value="Immunoglobulin"/>
    <property type="match status" value="3"/>
</dbReference>
<dbReference type="PANTHER" id="PTHR12231:SF247">
    <property type="entry name" value="DPR-INTERACTING PROTEIN DELTA, ISOFORM D"/>
    <property type="match status" value="1"/>
</dbReference>
<name>A0AAV2R743_MEGNR</name>
<feature type="non-terminal residue" evidence="10">
    <location>
        <position position="1"/>
    </location>
</feature>
<dbReference type="InterPro" id="IPR036179">
    <property type="entry name" value="Ig-like_dom_sf"/>
</dbReference>
<dbReference type="EMBL" id="CAXKWB010015873">
    <property type="protein sequence ID" value="CAL4114683.1"/>
    <property type="molecule type" value="Genomic_DNA"/>
</dbReference>
<dbReference type="FunFam" id="2.60.40.10:FF:000032">
    <property type="entry name" value="palladin isoform X1"/>
    <property type="match status" value="1"/>
</dbReference>
<keyword evidence="6" id="KW-1015">Disulfide bond</keyword>
<evidence type="ECO:0000259" key="9">
    <source>
        <dbReference type="PROSITE" id="PS50835"/>
    </source>
</evidence>
<feature type="domain" description="Ig-like" evidence="9">
    <location>
        <begin position="219"/>
        <end position="311"/>
    </location>
</feature>
<dbReference type="SMART" id="SM00409">
    <property type="entry name" value="IG"/>
    <property type="match status" value="3"/>
</dbReference>
<dbReference type="InterPro" id="IPR003598">
    <property type="entry name" value="Ig_sub2"/>
</dbReference>
<evidence type="ECO:0000256" key="3">
    <source>
        <dbReference type="ARBA" id="ARBA00022729"/>
    </source>
</evidence>
<dbReference type="InterPro" id="IPR013783">
    <property type="entry name" value="Ig-like_fold"/>
</dbReference>
<evidence type="ECO:0000313" key="10">
    <source>
        <dbReference type="EMBL" id="CAL4114683.1"/>
    </source>
</evidence>
<dbReference type="GO" id="GO:0005886">
    <property type="term" value="C:plasma membrane"/>
    <property type="evidence" value="ECO:0007669"/>
    <property type="project" value="UniProtKB-SubCell"/>
</dbReference>
<dbReference type="GO" id="GO:0043005">
    <property type="term" value="C:neuron projection"/>
    <property type="evidence" value="ECO:0007669"/>
    <property type="project" value="TreeGrafter"/>
</dbReference>
<dbReference type="PROSITE" id="PS50835">
    <property type="entry name" value="IG_LIKE"/>
    <property type="match status" value="3"/>
</dbReference>
<evidence type="ECO:0000256" key="2">
    <source>
        <dbReference type="ARBA" id="ARBA00022475"/>
    </source>
</evidence>
<keyword evidence="4" id="KW-0677">Repeat</keyword>
<feature type="domain" description="Ig-like" evidence="9">
    <location>
        <begin position="7"/>
        <end position="108"/>
    </location>
</feature>
<comment type="subcellular location">
    <subcellularLocation>
        <location evidence="1">Cell membrane</location>
    </subcellularLocation>
</comment>
<proteinExistence type="predicted"/>
<feature type="domain" description="Ig-like" evidence="9">
    <location>
        <begin position="109"/>
        <end position="208"/>
    </location>
</feature>